<dbReference type="InterPro" id="IPR011335">
    <property type="entry name" value="Restrct_endonuc-II-like"/>
</dbReference>
<comment type="caution">
    <text evidence="3">The sequence shown here is derived from an EMBL/GenBank/DDBJ whole genome shotgun (WGS) entry which is preliminary data.</text>
</comment>
<evidence type="ECO:0000256" key="2">
    <source>
        <dbReference type="HAMAP-Rule" id="MF_00048"/>
    </source>
</evidence>
<dbReference type="PANTHER" id="PTHR34039:SF1">
    <property type="entry name" value="UPF0102 PROTEIN YRAN"/>
    <property type="match status" value="1"/>
</dbReference>
<keyword evidence="3" id="KW-0378">Hydrolase</keyword>
<reference evidence="3 4" key="1">
    <citation type="submission" date="2020-08" db="EMBL/GenBank/DDBJ databases">
        <title>Genomic Encyclopedia of Type Strains, Phase IV (KMG-V): Genome sequencing to study the core and pangenomes of soil and plant-associated prokaryotes.</title>
        <authorList>
            <person name="Whitman W."/>
        </authorList>
    </citation>
    <scope>NUCLEOTIDE SEQUENCE [LARGE SCALE GENOMIC DNA]</scope>
    <source>
        <strain evidence="3 4">M8UP14</strain>
    </source>
</reference>
<name>A0A7W8E4H8_9BACT</name>
<dbReference type="GO" id="GO:0003676">
    <property type="term" value="F:nucleic acid binding"/>
    <property type="evidence" value="ECO:0007669"/>
    <property type="project" value="InterPro"/>
</dbReference>
<dbReference type="InterPro" id="IPR003509">
    <property type="entry name" value="UPF0102_YraN-like"/>
</dbReference>
<evidence type="ECO:0000256" key="1">
    <source>
        <dbReference type="ARBA" id="ARBA00006738"/>
    </source>
</evidence>
<keyword evidence="4" id="KW-1185">Reference proteome</keyword>
<dbReference type="HAMAP" id="MF_00048">
    <property type="entry name" value="UPF0102"/>
    <property type="match status" value="1"/>
</dbReference>
<keyword evidence="3" id="KW-0255">Endonuclease</keyword>
<comment type="similarity">
    <text evidence="1 2">Belongs to the UPF0102 family.</text>
</comment>
<evidence type="ECO:0000313" key="4">
    <source>
        <dbReference type="Proteomes" id="UP000540989"/>
    </source>
</evidence>
<evidence type="ECO:0000313" key="3">
    <source>
        <dbReference type="EMBL" id="MBB5058516.1"/>
    </source>
</evidence>
<dbReference type="GO" id="GO:0004519">
    <property type="term" value="F:endonuclease activity"/>
    <property type="evidence" value="ECO:0007669"/>
    <property type="project" value="UniProtKB-KW"/>
</dbReference>
<protein>
    <recommendedName>
        <fullName evidence="2">UPF0102 protein HDF16_003230</fullName>
    </recommendedName>
</protein>
<dbReference type="RefSeq" id="WP_246409153.1">
    <property type="nucleotide sequence ID" value="NZ_JACHIP010000004.1"/>
</dbReference>
<dbReference type="Pfam" id="PF02021">
    <property type="entry name" value="UPF0102"/>
    <property type="match status" value="1"/>
</dbReference>
<dbReference type="AlphaFoldDB" id="A0A7W8E4H8"/>
<proteinExistence type="inferred from homology"/>
<accession>A0A7W8E4H8</accession>
<dbReference type="InterPro" id="IPR011856">
    <property type="entry name" value="tRNA_endonuc-like_dom_sf"/>
</dbReference>
<dbReference type="SUPFAM" id="SSF52980">
    <property type="entry name" value="Restriction endonuclease-like"/>
    <property type="match status" value="1"/>
</dbReference>
<gene>
    <name evidence="3" type="ORF">HDF16_003230</name>
</gene>
<dbReference type="Gene3D" id="3.40.1350.10">
    <property type="match status" value="1"/>
</dbReference>
<dbReference type="Proteomes" id="UP000540989">
    <property type="component" value="Unassembled WGS sequence"/>
</dbReference>
<dbReference type="PANTHER" id="PTHR34039">
    <property type="entry name" value="UPF0102 PROTEIN YRAN"/>
    <property type="match status" value="1"/>
</dbReference>
<dbReference type="EMBL" id="JACHIP010000004">
    <property type="protein sequence ID" value="MBB5058516.1"/>
    <property type="molecule type" value="Genomic_DNA"/>
</dbReference>
<organism evidence="3 4">
    <name type="scientific">Granulicella aggregans</name>
    <dbReference type="NCBI Taxonomy" id="474949"/>
    <lineage>
        <taxon>Bacteria</taxon>
        <taxon>Pseudomonadati</taxon>
        <taxon>Acidobacteriota</taxon>
        <taxon>Terriglobia</taxon>
        <taxon>Terriglobales</taxon>
        <taxon>Acidobacteriaceae</taxon>
        <taxon>Granulicella</taxon>
    </lineage>
</organism>
<sequence>MSRSMPMDTKAVPLHSHPAPGIEQSLLHGIDSLATKLGRASQTPAHLLTGLHGEEEALFYLRNRNYTVVARRWQTPRLPGDVDLVAWDGPCLCFIEVKTRTGRHIVPAEFAVDQHKQRVLRSLARVFCKRFAEHTRSQIPIRFDVVAVYLPPAAAGRVAPEIEHFTSAFPY</sequence>
<keyword evidence="3" id="KW-0540">Nuclease</keyword>